<keyword evidence="4" id="KW-1185">Reference proteome</keyword>
<protein>
    <recommendedName>
        <fullName evidence="2">Essential protein Yae1 N-terminal domain-containing protein</fullName>
    </recommendedName>
</protein>
<dbReference type="AlphaFoldDB" id="A0A401T280"/>
<dbReference type="PANTHER" id="PTHR28532:SF1">
    <property type="entry name" value="ORAL CANCER OVEREXPRESSED 1"/>
    <property type="match status" value="1"/>
</dbReference>
<dbReference type="STRING" id="137246.A0A401T280"/>
<gene>
    <name evidence="3" type="ORF">chiPu_0015228</name>
</gene>
<dbReference type="Proteomes" id="UP000287033">
    <property type="component" value="Unassembled WGS sequence"/>
</dbReference>
<dbReference type="EMBL" id="BEZZ01000875">
    <property type="protein sequence ID" value="GCC36730.1"/>
    <property type="molecule type" value="Genomic_DNA"/>
</dbReference>
<dbReference type="InterPro" id="IPR019191">
    <property type="entry name" value="Essential_protein_Yae1_N"/>
</dbReference>
<dbReference type="OrthoDB" id="48036at2759"/>
<dbReference type="InterPro" id="IPR052436">
    <property type="entry name" value="LTO1_adapter"/>
</dbReference>
<proteinExistence type="inferred from homology"/>
<name>A0A401T280_CHIPU</name>
<evidence type="ECO:0000259" key="2">
    <source>
        <dbReference type="Pfam" id="PF09811"/>
    </source>
</evidence>
<dbReference type="OMA" id="FKQVCSM"/>
<organism evidence="3 4">
    <name type="scientific">Chiloscyllium punctatum</name>
    <name type="common">Brownbanded bambooshark</name>
    <name type="synonym">Hemiscyllium punctatum</name>
    <dbReference type="NCBI Taxonomy" id="137246"/>
    <lineage>
        <taxon>Eukaryota</taxon>
        <taxon>Metazoa</taxon>
        <taxon>Chordata</taxon>
        <taxon>Craniata</taxon>
        <taxon>Vertebrata</taxon>
        <taxon>Chondrichthyes</taxon>
        <taxon>Elasmobranchii</taxon>
        <taxon>Galeomorphii</taxon>
        <taxon>Galeoidea</taxon>
        <taxon>Orectolobiformes</taxon>
        <taxon>Hemiscylliidae</taxon>
        <taxon>Chiloscyllium</taxon>
    </lineage>
</organism>
<dbReference type="Pfam" id="PF09811">
    <property type="entry name" value="Yae1_N"/>
    <property type="match status" value="1"/>
</dbReference>
<evidence type="ECO:0000256" key="1">
    <source>
        <dbReference type="ARBA" id="ARBA00038090"/>
    </source>
</evidence>
<feature type="domain" description="Essential protein Yae1 N-terminal" evidence="2">
    <location>
        <begin position="30"/>
        <end position="68"/>
    </location>
</feature>
<accession>A0A401T280</accession>
<comment type="similarity">
    <text evidence="1">Belongs to the LTO1 family.</text>
</comment>
<dbReference type="PANTHER" id="PTHR28532">
    <property type="entry name" value="GEO13458P1"/>
    <property type="match status" value="1"/>
</dbReference>
<reference evidence="3 4" key="1">
    <citation type="journal article" date="2018" name="Nat. Ecol. Evol.">
        <title>Shark genomes provide insights into elasmobranch evolution and the origin of vertebrates.</title>
        <authorList>
            <person name="Hara Y"/>
            <person name="Yamaguchi K"/>
            <person name="Onimaru K"/>
            <person name="Kadota M"/>
            <person name="Koyanagi M"/>
            <person name="Keeley SD"/>
            <person name="Tatsumi K"/>
            <person name="Tanaka K"/>
            <person name="Motone F"/>
            <person name="Kageyama Y"/>
            <person name="Nozu R"/>
            <person name="Adachi N"/>
            <person name="Nishimura O"/>
            <person name="Nakagawa R"/>
            <person name="Tanegashima C"/>
            <person name="Kiyatake I"/>
            <person name="Matsumoto R"/>
            <person name="Murakumo K"/>
            <person name="Nishida K"/>
            <person name="Terakita A"/>
            <person name="Kuratani S"/>
            <person name="Sato K"/>
            <person name="Hyodo S Kuraku.S."/>
        </authorList>
    </citation>
    <scope>NUCLEOTIDE SEQUENCE [LARGE SCALE GENOMIC DNA]</scope>
</reference>
<sequence>MAAPSQLFSAVVCISTDAISLAVGRFRGEGYQEGFTEGGHLGETEGRRYGLVNGAKIGSEVSFYEGFAYTWKCLLQNNQDVKSSKRLKALNSLLAMVHDFPYENPTYDKLQEDLEKMRAKFKQICSLLNVQPAFQNLKSAEMSF</sequence>
<evidence type="ECO:0000313" key="4">
    <source>
        <dbReference type="Proteomes" id="UP000287033"/>
    </source>
</evidence>
<comment type="caution">
    <text evidence="3">The sequence shown here is derived from an EMBL/GenBank/DDBJ whole genome shotgun (WGS) entry which is preliminary data.</text>
</comment>
<evidence type="ECO:0000313" key="3">
    <source>
        <dbReference type="EMBL" id="GCC36730.1"/>
    </source>
</evidence>